<dbReference type="InterPro" id="IPR050586">
    <property type="entry name" value="CPA3_Na-H_Antiporter_D"/>
</dbReference>
<dbReference type="AlphaFoldDB" id="S6B5K0"/>
<protein>
    <submittedName>
        <fullName evidence="10">NADH/ubiquinone/plastoquinone (Complex I)</fullName>
    </submittedName>
</protein>
<dbReference type="InterPro" id="IPR003918">
    <property type="entry name" value="NADH_UbQ_OxRdtase"/>
</dbReference>
<proteinExistence type="inferred from homology"/>
<feature type="transmembrane region" description="Helical" evidence="8">
    <location>
        <begin position="122"/>
        <end position="147"/>
    </location>
</feature>
<feature type="transmembrane region" description="Helical" evidence="8">
    <location>
        <begin position="58"/>
        <end position="76"/>
    </location>
</feature>
<feature type="transmembrane region" description="Helical" evidence="8">
    <location>
        <begin position="409"/>
        <end position="428"/>
    </location>
</feature>
<feature type="transmembrane region" description="Helical" evidence="8">
    <location>
        <begin position="241"/>
        <end position="264"/>
    </location>
</feature>
<feature type="transmembrane region" description="Helical" evidence="8">
    <location>
        <begin position="301"/>
        <end position="322"/>
    </location>
</feature>
<feature type="transmembrane region" description="Helical" evidence="8">
    <location>
        <begin position="34"/>
        <end position="52"/>
    </location>
</feature>
<keyword evidence="6 8" id="KW-0472">Membrane</keyword>
<evidence type="ECO:0000313" key="10">
    <source>
        <dbReference type="EMBL" id="BAN35812.1"/>
    </source>
</evidence>
<feature type="transmembrane region" description="Helical" evidence="8">
    <location>
        <begin position="370"/>
        <end position="389"/>
    </location>
</feature>
<evidence type="ECO:0000259" key="9">
    <source>
        <dbReference type="Pfam" id="PF00361"/>
    </source>
</evidence>
<dbReference type="OrthoDB" id="9768329at2"/>
<feature type="transmembrane region" description="Helical" evidence="8">
    <location>
        <begin position="448"/>
        <end position="470"/>
    </location>
</feature>
<dbReference type="GO" id="GO:0005886">
    <property type="term" value="C:plasma membrane"/>
    <property type="evidence" value="ECO:0007669"/>
    <property type="project" value="UniProtKB-SubCell"/>
</dbReference>
<keyword evidence="5 8" id="KW-1133">Transmembrane helix</keyword>
<feature type="transmembrane region" description="Helical" evidence="8">
    <location>
        <begin position="83"/>
        <end position="102"/>
    </location>
</feature>
<accession>S6B5K0</accession>
<feature type="transmembrane region" description="Helical" evidence="8">
    <location>
        <begin position="6"/>
        <end position="22"/>
    </location>
</feature>
<dbReference type="PRINTS" id="PR01437">
    <property type="entry name" value="NUOXDRDTASE4"/>
</dbReference>
<dbReference type="RefSeq" id="WP_009205007.1">
    <property type="nucleotide sequence ID" value="NC_022357.1"/>
</dbReference>
<comment type="subcellular location">
    <subcellularLocation>
        <location evidence="1">Cell membrane</location>
        <topology evidence="1">Multi-pass membrane protein</topology>
    </subcellularLocation>
    <subcellularLocation>
        <location evidence="7">Membrane</location>
        <topology evidence="7">Multi-pass membrane protein</topology>
    </subcellularLocation>
</comment>
<keyword evidence="4 7" id="KW-0812">Transmembrane</keyword>
<name>S6B5K0_SULDS</name>
<dbReference type="STRING" id="1163617.SCD_n02001"/>
<keyword evidence="10" id="KW-0830">Ubiquinone</keyword>
<evidence type="ECO:0000256" key="2">
    <source>
        <dbReference type="ARBA" id="ARBA00005346"/>
    </source>
</evidence>
<dbReference type="GO" id="GO:0008137">
    <property type="term" value="F:NADH dehydrogenase (ubiquinone) activity"/>
    <property type="evidence" value="ECO:0007669"/>
    <property type="project" value="InterPro"/>
</dbReference>
<evidence type="ECO:0000256" key="8">
    <source>
        <dbReference type="SAM" id="Phobius"/>
    </source>
</evidence>
<dbReference type="eggNOG" id="COG0651">
    <property type="taxonomic scope" value="Bacteria"/>
</dbReference>
<feature type="transmembrane region" description="Helical" evidence="8">
    <location>
        <begin position="276"/>
        <end position="294"/>
    </location>
</feature>
<reference evidence="10 11" key="1">
    <citation type="journal article" date="2012" name="Appl. Environ. Microbiol.">
        <title>Draft genome sequence of a psychrotolerant sulfur-oxidizing bacterium, Sulfuricella denitrificans skB26, and proteomic insights into cold adaptation.</title>
        <authorList>
            <person name="Watanabe T."/>
            <person name="Kojima H."/>
            <person name="Fukui M."/>
        </authorList>
    </citation>
    <scope>NUCLEOTIDE SEQUENCE [LARGE SCALE GENOMIC DNA]</scope>
    <source>
        <strain evidence="11">skB26</strain>
    </source>
</reference>
<organism evidence="10 11">
    <name type="scientific">Sulfuricella denitrificans (strain DSM 22764 / NBRC 105220 / skB26)</name>
    <dbReference type="NCBI Taxonomy" id="1163617"/>
    <lineage>
        <taxon>Bacteria</taxon>
        <taxon>Pseudomonadati</taxon>
        <taxon>Pseudomonadota</taxon>
        <taxon>Betaproteobacteria</taxon>
        <taxon>Nitrosomonadales</taxon>
        <taxon>Sulfuricellaceae</taxon>
        <taxon>Sulfuricella</taxon>
    </lineage>
</organism>
<dbReference type="NCBIfam" id="NF009309">
    <property type="entry name" value="PRK12666.1"/>
    <property type="match status" value="1"/>
</dbReference>
<evidence type="ECO:0000256" key="5">
    <source>
        <dbReference type="ARBA" id="ARBA00022989"/>
    </source>
</evidence>
<dbReference type="KEGG" id="sdr:SCD_n02001"/>
<evidence type="ECO:0000256" key="6">
    <source>
        <dbReference type="ARBA" id="ARBA00023136"/>
    </source>
</evidence>
<evidence type="ECO:0000256" key="4">
    <source>
        <dbReference type="ARBA" id="ARBA00022692"/>
    </source>
</evidence>
<feature type="transmembrane region" description="Helical" evidence="8">
    <location>
        <begin position="328"/>
        <end position="349"/>
    </location>
</feature>
<feature type="domain" description="NADH:quinone oxidoreductase/Mrp antiporter transmembrane" evidence="9">
    <location>
        <begin position="127"/>
        <end position="411"/>
    </location>
</feature>
<dbReference type="InterPro" id="IPR001750">
    <property type="entry name" value="ND/Mrp_TM"/>
</dbReference>
<feature type="transmembrane region" description="Helical" evidence="8">
    <location>
        <begin position="159"/>
        <end position="184"/>
    </location>
</feature>
<keyword evidence="11" id="KW-1185">Reference proteome</keyword>
<evidence type="ECO:0000256" key="7">
    <source>
        <dbReference type="RuleBase" id="RU000320"/>
    </source>
</evidence>
<dbReference type="PANTHER" id="PTHR42703">
    <property type="entry name" value="NADH DEHYDROGENASE"/>
    <property type="match status" value="1"/>
</dbReference>
<dbReference type="PANTHER" id="PTHR42703:SF1">
    <property type="entry name" value="NA(+)_H(+) ANTIPORTER SUBUNIT D1"/>
    <property type="match status" value="1"/>
</dbReference>
<sequence>MNAHAAILPILIPFAAALLQLAGGRRGLPFQRNVGLGAALLGIIATAWLVQLADAGAMLVYALGNWTAPFGIVLAVDRLAAGMSLLTALLAGASLLYASGGFDSRGRHFHPLFQLQIMGIQGAFLTGDLFNLFVFFEVMLLASYALLAHGEGLARTRAGLAYVVLNLAGSALFLIALGLLYGTLGTLNLADVALRLQNPDHNIALARLAGALLIAVFALKAALLPLSFWLPHAYASAGAPVAALFVIMTKVGIVAILRVQAVAFAPAATMADLLDWLVPLALATLLFAALGALAATRLRYFAAWLVLVSAGTLLVVPSYAQAGITAAALYYLFQSTFVVAAFFLLAELIAERRGKVSDAIKPGPAFHAPWLALGFFLAAISVAGLPPLSGFLGKLMLLSAVRETPAGPAIWIISLTAGFLIMAALARAGSRLFWKHKSDTQPHATPTIAWQPAAAVLLLVAAGPLLALFARPVSDYAARAAVQLHTPGAYVNAVLGTNRHTIIRETRP</sequence>
<dbReference type="Proteomes" id="UP000015559">
    <property type="component" value="Chromosome"/>
</dbReference>
<evidence type="ECO:0000256" key="3">
    <source>
        <dbReference type="ARBA" id="ARBA00022475"/>
    </source>
</evidence>
<dbReference type="HOGENOM" id="CLU_007100_9_2_4"/>
<evidence type="ECO:0000313" key="11">
    <source>
        <dbReference type="Proteomes" id="UP000015559"/>
    </source>
</evidence>
<evidence type="ECO:0000256" key="1">
    <source>
        <dbReference type="ARBA" id="ARBA00004651"/>
    </source>
</evidence>
<feature type="transmembrane region" description="Helical" evidence="8">
    <location>
        <begin position="204"/>
        <end position="229"/>
    </location>
</feature>
<keyword evidence="3" id="KW-1003">Cell membrane</keyword>
<dbReference type="GO" id="GO:0042773">
    <property type="term" value="P:ATP synthesis coupled electron transport"/>
    <property type="evidence" value="ECO:0007669"/>
    <property type="project" value="InterPro"/>
</dbReference>
<gene>
    <name evidence="10" type="ORF">SCD_n02001</name>
</gene>
<dbReference type="EMBL" id="AP013066">
    <property type="protein sequence ID" value="BAN35812.1"/>
    <property type="molecule type" value="Genomic_DNA"/>
</dbReference>
<comment type="similarity">
    <text evidence="2">Belongs to the CPA3 antiporters (TC 2.A.63) subunit D family.</text>
</comment>
<dbReference type="Pfam" id="PF00361">
    <property type="entry name" value="Proton_antipo_M"/>
    <property type="match status" value="1"/>
</dbReference>